<dbReference type="EMBL" id="UYRT01093050">
    <property type="protein sequence ID" value="VDN38617.1"/>
    <property type="molecule type" value="Genomic_DNA"/>
</dbReference>
<proteinExistence type="predicted"/>
<keyword evidence="2" id="KW-1185">Reference proteome</keyword>
<evidence type="ECO:0000313" key="2">
    <source>
        <dbReference type="Proteomes" id="UP000271098"/>
    </source>
</evidence>
<gene>
    <name evidence="1" type="ORF">GPUH_LOCUS21619</name>
</gene>
<accession>A0A183EKY0</accession>
<dbReference type="AlphaFoldDB" id="A0A183EKY0"/>
<evidence type="ECO:0000313" key="1">
    <source>
        <dbReference type="EMBL" id="VDN38617.1"/>
    </source>
</evidence>
<dbReference type="WBParaSite" id="GPUH_0002164801-mRNA-1">
    <property type="protein sequence ID" value="GPUH_0002164801-mRNA-1"/>
    <property type="gene ID" value="GPUH_0002164801"/>
</dbReference>
<dbReference type="Proteomes" id="UP000271098">
    <property type="component" value="Unassembled WGS sequence"/>
</dbReference>
<name>A0A183EKY0_9BILA</name>
<reference evidence="3" key="1">
    <citation type="submission" date="2016-06" db="UniProtKB">
        <authorList>
            <consortium name="WormBaseParasite"/>
        </authorList>
    </citation>
    <scope>IDENTIFICATION</scope>
</reference>
<evidence type="ECO:0000313" key="3">
    <source>
        <dbReference type="WBParaSite" id="GPUH_0002164801-mRNA-1"/>
    </source>
</evidence>
<organism evidence="3">
    <name type="scientific">Gongylonema pulchrum</name>
    <dbReference type="NCBI Taxonomy" id="637853"/>
    <lineage>
        <taxon>Eukaryota</taxon>
        <taxon>Metazoa</taxon>
        <taxon>Ecdysozoa</taxon>
        <taxon>Nematoda</taxon>
        <taxon>Chromadorea</taxon>
        <taxon>Rhabditida</taxon>
        <taxon>Spirurina</taxon>
        <taxon>Spiruromorpha</taxon>
        <taxon>Spiruroidea</taxon>
        <taxon>Gongylonematidae</taxon>
        <taxon>Gongylonema</taxon>
    </lineage>
</organism>
<protein>
    <submittedName>
        <fullName evidence="1 3">Uncharacterized protein</fullName>
    </submittedName>
</protein>
<reference evidence="1 2" key="2">
    <citation type="submission" date="2018-11" db="EMBL/GenBank/DDBJ databases">
        <authorList>
            <consortium name="Pathogen Informatics"/>
        </authorList>
    </citation>
    <scope>NUCLEOTIDE SEQUENCE [LARGE SCALE GENOMIC DNA]</scope>
</reference>
<sequence>MTSYSVLASLESYEAMDCVSGGWGNVFFPEKIKKERKKTKPGWPSKAPGSVEAATEKRLVMWWLMELAPNETISVVVAFRFSGNFVLECLEVKSSGPQKTNTAWRHSAVVFGDASNKMTK</sequence>